<feature type="active site" evidence="4">
    <location>
        <position position="134"/>
    </location>
</feature>
<feature type="domain" description="CheB-type methylesterase" evidence="5">
    <location>
        <begin position="3"/>
        <end position="192"/>
    </location>
</feature>
<keyword evidence="4" id="KW-0145">Chemotaxis</keyword>
<dbReference type="SUPFAM" id="SSF52738">
    <property type="entry name" value="Methylesterase CheB, C-terminal domain"/>
    <property type="match status" value="1"/>
</dbReference>
<reference evidence="6 7" key="1">
    <citation type="journal article" date="2005" name="Genome Res.">
        <title>Comparative and functional genomic analyses of the pathogenicity of phytopathogen Xanthomonas campestris pv. campestris.</title>
        <authorList>
            <person name="Qian W."/>
            <person name="Jia Y."/>
            <person name="Ren S.X."/>
            <person name="He Y.Q."/>
            <person name="Feng J.X."/>
            <person name="Lu L.F."/>
            <person name="Sun Q."/>
            <person name="Ying G."/>
            <person name="Tang D.J."/>
            <person name="Tang H."/>
            <person name="Wu W."/>
            <person name="Hao P."/>
            <person name="Wang L."/>
            <person name="Jiang B.L."/>
            <person name="Zeng S."/>
            <person name="Gu W.Y."/>
            <person name="Lu G."/>
            <person name="Rong L."/>
            <person name="Tian Y."/>
            <person name="Yao Z."/>
            <person name="Fu G."/>
            <person name="Chen B."/>
            <person name="Fang R."/>
            <person name="Qiang B."/>
            <person name="Chen Z."/>
            <person name="Zhao G.P."/>
            <person name="Tang J.L."/>
            <person name="He C."/>
        </authorList>
    </citation>
    <scope>NUCLEOTIDE SEQUENCE [LARGE SCALE GENOMIC DNA]</scope>
    <source>
        <strain evidence="6 7">8004</strain>
    </source>
</reference>
<name>A0A0H2X7L4_XANC8</name>
<dbReference type="Gene3D" id="3.40.50.180">
    <property type="entry name" value="Methylesterase CheB, C-terminal domain"/>
    <property type="match status" value="1"/>
</dbReference>
<dbReference type="EC" id="3.1.1.61" evidence="2"/>
<dbReference type="Pfam" id="PF01339">
    <property type="entry name" value="CheB_methylest"/>
    <property type="match status" value="1"/>
</dbReference>
<dbReference type="AlphaFoldDB" id="A0A0H2X7L4"/>
<evidence type="ECO:0000256" key="2">
    <source>
        <dbReference type="ARBA" id="ARBA00039140"/>
    </source>
</evidence>
<dbReference type="GO" id="GO:0008984">
    <property type="term" value="F:protein-glutamate methylesterase activity"/>
    <property type="evidence" value="ECO:0007669"/>
    <property type="project" value="UniProtKB-EC"/>
</dbReference>
<dbReference type="GO" id="GO:0005737">
    <property type="term" value="C:cytoplasm"/>
    <property type="evidence" value="ECO:0007669"/>
    <property type="project" value="InterPro"/>
</dbReference>
<evidence type="ECO:0000259" key="5">
    <source>
        <dbReference type="PROSITE" id="PS50122"/>
    </source>
</evidence>
<evidence type="ECO:0000313" key="7">
    <source>
        <dbReference type="Proteomes" id="UP000000420"/>
    </source>
</evidence>
<feature type="active site" evidence="4">
    <location>
        <position position="15"/>
    </location>
</feature>
<keyword evidence="1 4" id="KW-0378">Hydrolase</keyword>
<dbReference type="PIRSF" id="PIRSF036461">
    <property type="entry name" value="Chmtx_methlestr"/>
    <property type="match status" value="1"/>
</dbReference>
<dbReference type="PANTHER" id="PTHR42872:SF6">
    <property type="entry name" value="PROTEIN-GLUTAMATE METHYLESTERASE_PROTEIN-GLUTAMINE GLUTAMINASE"/>
    <property type="match status" value="1"/>
</dbReference>
<gene>
    <name evidence="6" type="ordered locus">XC_2163</name>
</gene>
<feature type="active site" evidence="4">
    <location>
        <position position="42"/>
    </location>
</feature>
<dbReference type="GO" id="GO:0006935">
    <property type="term" value="P:chemotaxis"/>
    <property type="evidence" value="ECO:0007669"/>
    <property type="project" value="UniProtKB-UniRule"/>
</dbReference>
<protein>
    <recommendedName>
        <fullName evidence="2">protein-glutamate methylesterase</fullName>
        <ecNumber evidence="2">3.1.1.61</ecNumber>
    </recommendedName>
</protein>
<dbReference type="InterPro" id="IPR000673">
    <property type="entry name" value="Sig_transdc_resp-reg_Me-estase"/>
</dbReference>
<dbReference type="InterPro" id="IPR011247">
    <property type="entry name" value="Chemotax_prot-Glu_Me-esterase"/>
</dbReference>
<sequence length="350" mass="36471">MTIENNRNIVAIGGSAGASQALRTLLADLPRDLPAAVLVVLHLSPQGTGIVEMVRSAVRGLPVYVASDGVPLVPGAVYVAVPDSHLMVDGMHVVLGRGPRENMSRPSIDALFRSVAVSHGARALGVLLSGMLNDGCAGLEAIQACGGAVAVQDPDDAIADDMPRNALRALTPDVVAPSAALGAVITDLVREPAAWPIAPSDALKLEVAIARGQPSTTEVMTQLGEPVALSCPACGGVLTKLHTPGTLRFRCQVGHGYTAPALMSAKEGSVDEALRVALRVIEERAELVSRMAGDDRVHQPSVASLYAARAKEYRGYADVLRSALLTSLQRPVEHGALVEDGALLTQEDQH</sequence>
<dbReference type="HOGENOM" id="CLU_000445_51_1_6"/>
<dbReference type="Proteomes" id="UP000000420">
    <property type="component" value="Chromosome"/>
</dbReference>
<evidence type="ECO:0000256" key="4">
    <source>
        <dbReference type="PROSITE-ProRule" id="PRU00050"/>
    </source>
</evidence>
<comment type="catalytic activity">
    <reaction evidence="3">
        <text>[protein]-L-glutamate 5-O-methyl ester + H2O = L-glutamyl-[protein] + methanol + H(+)</text>
        <dbReference type="Rhea" id="RHEA:23236"/>
        <dbReference type="Rhea" id="RHEA-COMP:10208"/>
        <dbReference type="Rhea" id="RHEA-COMP:10311"/>
        <dbReference type="ChEBI" id="CHEBI:15377"/>
        <dbReference type="ChEBI" id="CHEBI:15378"/>
        <dbReference type="ChEBI" id="CHEBI:17790"/>
        <dbReference type="ChEBI" id="CHEBI:29973"/>
        <dbReference type="ChEBI" id="CHEBI:82795"/>
        <dbReference type="EC" id="3.1.1.61"/>
    </reaction>
</comment>
<dbReference type="InterPro" id="IPR035909">
    <property type="entry name" value="CheB_C"/>
</dbReference>
<organism evidence="6 7">
    <name type="scientific">Xanthomonas campestris pv. campestris (strain 8004)</name>
    <dbReference type="NCBI Taxonomy" id="314565"/>
    <lineage>
        <taxon>Bacteria</taxon>
        <taxon>Pseudomonadati</taxon>
        <taxon>Pseudomonadota</taxon>
        <taxon>Gammaproteobacteria</taxon>
        <taxon>Lysobacterales</taxon>
        <taxon>Lysobacteraceae</taxon>
        <taxon>Xanthomonas</taxon>
    </lineage>
</organism>
<accession>A0A0H2X7L4</accession>
<dbReference type="PANTHER" id="PTHR42872">
    <property type="entry name" value="PROTEIN-GLUTAMATE METHYLESTERASE/PROTEIN-GLUTAMINE GLUTAMINASE"/>
    <property type="match status" value="1"/>
</dbReference>
<dbReference type="RefSeq" id="WP_011269772.1">
    <property type="nucleotide sequence ID" value="NC_007086.1"/>
</dbReference>
<evidence type="ECO:0000313" key="6">
    <source>
        <dbReference type="EMBL" id="AAY49219.1"/>
    </source>
</evidence>
<dbReference type="GO" id="GO:0000156">
    <property type="term" value="F:phosphorelay response regulator activity"/>
    <property type="evidence" value="ECO:0007669"/>
    <property type="project" value="InterPro"/>
</dbReference>
<dbReference type="CDD" id="cd16433">
    <property type="entry name" value="CheB"/>
    <property type="match status" value="1"/>
</dbReference>
<dbReference type="EMBL" id="CP000050">
    <property type="protein sequence ID" value="AAY49219.1"/>
    <property type="molecule type" value="Genomic_DNA"/>
</dbReference>
<proteinExistence type="predicted"/>
<evidence type="ECO:0000256" key="1">
    <source>
        <dbReference type="ARBA" id="ARBA00022801"/>
    </source>
</evidence>
<dbReference type="PROSITE" id="PS50122">
    <property type="entry name" value="CHEB"/>
    <property type="match status" value="1"/>
</dbReference>
<evidence type="ECO:0000256" key="3">
    <source>
        <dbReference type="ARBA" id="ARBA00048267"/>
    </source>
</evidence>
<dbReference type="KEGG" id="xcb:XC_2163"/>